<dbReference type="AGR" id="Xenbase:XB-GENE-481741"/>
<evidence type="ECO:0000256" key="6">
    <source>
        <dbReference type="SAM" id="Coils"/>
    </source>
</evidence>
<reference evidence="9" key="1">
    <citation type="journal article" date="2010" name="Science">
        <title>The genome of the Western clawed frog Xenopus tropicalis.</title>
        <authorList>
            <person name="Hellsten U."/>
            <person name="Harland R.M."/>
            <person name="Gilchrist M.J."/>
            <person name="Hendrix D."/>
            <person name="Jurka J."/>
            <person name="Kapitonov V."/>
            <person name="Ovcharenko I."/>
            <person name="Putnam N.H."/>
            <person name="Shu S."/>
            <person name="Taher L."/>
            <person name="Blitz I.L."/>
            <person name="Blumberg B."/>
            <person name="Dichmann D.S."/>
            <person name="Dubchak I."/>
            <person name="Amaya E."/>
            <person name="Detter J.C."/>
            <person name="Fletcher R."/>
            <person name="Gerhard D.S."/>
            <person name="Goodstein D."/>
            <person name="Graves T."/>
            <person name="Grigoriev I.V."/>
            <person name="Grimwood J."/>
            <person name="Kawashima T."/>
            <person name="Lindquist E."/>
            <person name="Lucas S.M."/>
            <person name="Mead P.E."/>
            <person name="Mitros T."/>
            <person name="Ogino H."/>
            <person name="Ohta Y."/>
            <person name="Poliakov A.V."/>
            <person name="Pollet N."/>
            <person name="Robert J."/>
            <person name="Salamov A."/>
            <person name="Sater A.K."/>
            <person name="Schmutz J."/>
            <person name="Terry A."/>
            <person name="Vize P.D."/>
            <person name="Warren W.C."/>
            <person name="Wells D."/>
            <person name="Wills A."/>
            <person name="Wilson R.K."/>
            <person name="Zimmerman L.B."/>
            <person name="Zorn A.M."/>
            <person name="Grainger R."/>
            <person name="Grammer T."/>
            <person name="Khokha M.K."/>
            <person name="Richardson P.M."/>
            <person name="Rokhsar D.S."/>
        </authorList>
    </citation>
    <scope>NUCLEOTIDE SEQUENCE [LARGE SCALE GENOMIC DNA]</scope>
    <source>
        <strain evidence="9">Nigerian</strain>
    </source>
</reference>
<gene>
    <name evidence="9 11 12" type="primary">e2f1</name>
</gene>
<keyword evidence="2 5" id="KW-0805">Transcription regulation</keyword>
<dbReference type="Reactome" id="R-XTR-68911">
    <property type="pathway name" value="G2 Phase"/>
</dbReference>
<dbReference type="OMA" id="EDESHDY"/>
<keyword evidence="3 5" id="KW-0238">DNA-binding</keyword>
<proteinExistence type="inferred from homology"/>
<dbReference type="Ensembl" id="ENSXETT00000123354">
    <property type="protein sequence ID" value="ENSXETP00000114768"/>
    <property type="gene ID" value="ENSXETG00000046118"/>
</dbReference>
<dbReference type="InterPro" id="IPR015633">
    <property type="entry name" value="E2F"/>
</dbReference>
<dbReference type="GO" id="GO:0000978">
    <property type="term" value="F:RNA polymerase II cis-regulatory region sequence-specific DNA binding"/>
    <property type="evidence" value="ECO:0000318"/>
    <property type="project" value="GO_Central"/>
</dbReference>
<keyword evidence="5" id="KW-0539">Nucleus</keyword>
<keyword evidence="10" id="KW-1185">Reference proteome</keyword>
<dbReference type="GO" id="GO:0006357">
    <property type="term" value="P:regulation of transcription by RNA polymerase II"/>
    <property type="evidence" value="ECO:0000318"/>
    <property type="project" value="GO_Central"/>
</dbReference>
<dbReference type="Xenbase" id="XB-GENE-481741">
    <property type="gene designation" value="e2f1"/>
</dbReference>
<name>A0A803JHW3_XENTR</name>
<dbReference type="CDD" id="cd14660">
    <property type="entry name" value="E2F_DD"/>
    <property type="match status" value="1"/>
</dbReference>
<dbReference type="Ensembl" id="ENSXETT00000110829">
    <property type="protein sequence ID" value="ENSXETP00000107535"/>
    <property type="gene ID" value="ENSXETG00000046118"/>
</dbReference>
<feature type="coiled-coil region" evidence="6">
    <location>
        <begin position="188"/>
        <end position="222"/>
    </location>
</feature>
<dbReference type="SUPFAM" id="SSF144074">
    <property type="entry name" value="E2F-DP heterodimerization region"/>
    <property type="match status" value="1"/>
</dbReference>
<evidence type="ECO:0000256" key="4">
    <source>
        <dbReference type="ARBA" id="ARBA00023163"/>
    </source>
</evidence>
<reference evidence="11" key="3">
    <citation type="submission" date="2025-04" db="UniProtKB">
        <authorList>
            <consortium name="RefSeq"/>
        </authorList>
    </citation>
    <scope>IDENTIFICATION</scope>
    <source>
        <strain evidence="11">Nigerian</strain>
        <tissue evidence="11">Liver and blood</tissue>
    </source>
</reference>
<dbReference type="InterPro" id="IPR003316">
    <property type="entry name" value="E2F_WHTH_DNA-bd_dom"/>
</dbReference>
<feature type="region of interest" description="Disordered" evidence="7">
    <location>
        <begin position="298"/>
        <end position="330"/>
    </location>
</feature>
<dbReference type="InterPro" id="IPR037241">
    <property type="entry name" value="E2F-DP_heterodim"/>
</dbReference>
<dbReference type="KEGG" id="xtr:100493924"/>
<dbReference type="Proteomes" id="UP000008143">
    <property type="component" value="Chromosome 10"/>
</dbReference>
<reference evidence="9" key="2">
    <citation type="submission" date="2021-03" db="UniProtKB">
        <authorList>
            <consortium name="Ensembl"/>
        </authorList>
    </citation>
    <scope>IDENTIFICATION</scope>
</reference>
<sequence length="428" mass="47427">MSQEFGVSYSCSEGDFGALWEAGTFQVAEQQIVIISTPDVPAEAAGNPGLSEAELMLFTTPQGPSTSYTAQRPDLGRPPVKRKLDLETVSRYNQEALQTPRGKGKRPLKAVKSPGERSRYDTSLHLTTKRFLELLSQSSDGVVDLNWAAQVLNVQKRRIYDITNVLEGIHLITKKSKNHIQWLGYTSYAEYNSRYQSALKDCQKLEDQEKQLDKLIHMANTQLKLFKEEECHNFGYVTCQDLRSIADPSERMLMVIRYPPDTDMCVSDPAEAFQMSLKSTQAPIDVFLCPDDSSGVCSPVTSPTKTSQAEPSSINQAEPLPSVQPKEESPASIPMLDIGLGLLSDMQEPFLPPENEIPLDSTLNCLPLSPSNLLLDYRDAMPDFLPNDFISLSPASSQEYSFGLQTCEGAAELFNFDCDFSGLTALDL</sequence>
<dbReference type="GO" id="GO:0035189">
    <property type="term" value="C:Rb-E2F complex"/>
    <property type="evidence" value="ECO:0000318"/>
    <property type="project" value="GO_Central"/>
</dbReference>
<dbReference type="CTD" id="1869"/>
<feature type="region of interest" description="Disordered" evidence="7">
    <location>
        <begin position="96"/>
        <end position="116"/>
    </location>
</feature>
<dbReference type="Pfam" id="PF02319">
    <property type="entry name" value="WHD_E2F_TDP"/>
    <property type="match status" value="1"/>
</dbReference>
<evidence type="ECO:0000256" key="5">
    <source>
        <dbReference type="RuleBase" id="RU003796"/>
    </source>
</evidence>
<dbReference type="InterPro" id="IPR036390">
    <property type="entry name" value="WH_DNA-bd_sf"/>
</dbReference>
<dbReference type="Reactome" id="R-XTR-69231">
    <property type="pathway name" value="Cyclin D associated events in G1"/>
</dbReference>
<accession>A0A803JHW3</accession>
<evidence type="ECO:0000256" key="1">
    <source>
        <dbReference type="ARBA" id="ARBA00010940"/>
    </source>
</evidence>
<dbReference type="GeneID" id="100493924"/>
<dbReference type="GO" id="GO:0000981">
    <property type="term" value="F:DNA-binding transcription factor activity, RNA polymerase II-specific"/>
    <property type="evidence" value="ECO:0000318"/>
    <property type="project" value="GO_Central"/>
</dbReference>
<dbReference type="Pfam" id="PF16421">
    <property type="entry name" value="E2F_CC-MB"/>
    <property type="match status" value="1"/>
</dbReference>
<organism evidence="9">
    <name type="scientific">Xenopus tropicalis</name>
    <name type="common">Western clawed frog</name>
    <name type="synonym">Silurana tropicalis</name>
    <dbReference type="NCBI Taxonomy" id="8364"/>
    <lineage>
        <taxon>Eukaryota</taxon>
        <taxon>Metazoa</taxon>
        <taxon>Chordata</taxon>
        <taxon>Craniata</taxon>
        <taxon>Vertebrata</taxon>
        <taxon>Euteleostomi</taxon>
        <taxon>Amphibia</taxon>
        <taxon>Batrachia</taxon>
        <taxon>Anura</taxon>
        <taxon>Pipoidea</taxon>
        <taxon>Pipidae</taxon>
        <taxon>Xenopodinae</taxon>
        <taxon>Xenopus</taxon>
        <taxon>Silurana</taxon>
    </lineage>
</organism>
<keyword evidence="6" id="KW-0175">Coiled coil</keyword>
<evidence type="ECO:0000313" key="9">
    <source>
        <dbReference type="Ensembl" id="ENSXETP00000107535"/>
    </source>
</evidence>
<feature type="compositionally biased region" description="Polar residues" evidence="7">
    <location>
        <begin position="298"/>
        <end position="316"/>
    </location>
</feature>
<dbReference type="AlphaFoldDB" id="A0A803JHW3"/>
<dbReference type="PANTHER" id="PTHR12081:SF43">
    <property type="entry name" value="TRANSCRIPTION FACTOR E2F1"/>
    <property type="match status" value="1"/>
</dbReference>
<dbReference type="FunFam" id="1.10.10.10:FF:000008">
    <property type="entry name" value="E2F transcription factor 1"/>
    <property type="match status" value="1"/>
</dbReference>
<comment type="subcellular location">
    <subcellularLocation>
        <location evidence="5">Nucleus</location>
    </subcellularLocation>
</comment>
<evidence type="ECO:0000256" key="7">
    <source>
        <dbReference type="SAM" id="MobiDB-lite"/>
    </source>
</evidence>
<keyword evidence="4 5" id="KW-0804">Transcription</keyword>
<evidence type="ECO:0000313" key="11">
    <source>
        <dbReference type="RefSeq" id="XP_012808274.2"/>
    </source>
</evidence>
<dbReference type="GO" id="GO:0046983">
    <property type="term" value="F:protein dimerization activity"/>
    <property type="evidence" value="ECO:0007669"/>
    <property type="project" value="InterPro"/>
</dbReference>
<dbReference type="SMART" id="SM01372">
    <property type="entry name" value="E2F_TDP"/>
    <property type="match status" value="1"/>
</dbReference>
<dbReference type="InterPro" id="IPR032198">
    <property type="entry name" value="E2F_CC-MB"/>
</dbReference>
<dbReference type="InterPro" id="IPR036388">
    <property type="entry name" value="WH-like_DNA-bd_sf"/>
</dbReference>
<evidence type="ECO:0000256" key="2">
    <source>
        <dbReference type="ARBA" id="ARBA00023015"/>
    </source>
</evidence>
<feature type="domain" description="E2F/DP family winged-helix DNA-binding" evidence="8">
    <location>
        <begin position="119"/>
        <end position="184"/>
    </location>
</feature>
<comment type="similarity">
    <text evidence="1 5">Belongs to the E2F/DP family.</text>
</comment>
<dbReference type="SUPFAM" id="SSF46785">
    <property type="entry name" value="Winged helix' DNA-binding domain"/>
    <property type="match status" value="1"/>
</dbReference>
<dbReference type="GeneTree" id="ENSGT00940000159472"/>
<dbReference type="Gene3D" id="6.10.250.540">
    <property type="match status" value="1"/>
</dbReference>
<dbReference type="PANTHER" id="PTHR12081">
    <property type="entry name" value="TRANSCRIPTION FACTOR E2F"/>
    <property type="match status" value="1"/>
</dbReference>
<evidence type="ECO:0000256" key="3">
    <source>
        <dbReference type="ARBA" id="ARBA00023125"/>
    </source>
</evidence>
<protein>
    <submittedName>
        <fullName evidence="9">E2F transcription factor 1</fullName>
    </submittedName>
    <submittedName>
        <fullName evidence="11">Transcription factor E2F1</fullName>
    </submittedName>
</protein>
<dbReference type="OrthoDB" id="1743261at2759"/>
<dbReference type="RefSeq" id="XP_012808274.2">
    <property type="nucleotide sequence ID" value="XM_012952820.3"/>
</dbReference>
<dbReference type="Gene3D" id="1.10.10.10">
    <property type="entry name" value="Winged helix-like DNA-binding domain superfamily/Winged helix DNA-binding domain"/>
    <property type="match status" value="1"/>
</dbReference>
<evidence type="ECO:0000313" key="10">
    <source>
        <dbReference type="Proteomes" id="UP000008143"/>
    </source>
</evidence>
<evidence type="ECO:0000259" key="8">
    <source>
        <dbReference type="SMART" id="SM01372"/>
    </source>
</evidence>
<evidence type="ECO:0000313" key="12">
    <source>
        <dbReference type="Xenbase" id="XB-GENE-481741"/>
    </source>
</evidence>